<keyword evidence="5" id="KW-1185">Reference proteome</keyword>
<evidence type="ECO:0000256" key="2">
    <source>
        <dbReference type="SAM" id="Phobius"/>
    </source>
</evidence>
<comment type="caution">
    <text evidence="4">The sequence shown here is derived from an EMBL/GenBank/DDBJ whole genome shotgun (WGS) entry which is preliminary data.</text>
</comment>
<evidence type="ECO:0000259" key="3">
    <source>
        <dbReference type="Pfam" id="PF26525"/>
    </source>
</evidence>
<evidence type="ECO:0000313" key="4">
    <source>
        <dbReference type="EMBL" id="GAS93298.1"/>
    </source>
</evidence>
<dbReference type="RefSeq" id="WP_062654626.1">
    <property type="nucleotide sequence ID" value="NZ_BCSY01000009.1"/>
</dbReference>
<dbReference type="InterPro" id="IPR058487">
    <property type="entry name" value="DUF8174"/>
</dbReference>
<reference evidence="5" key="1">
    <citation type="journal article" date="2016" name="Genome Announc.">
        <title>Draft Genome Sequences of Five Rapidly Growing Mycobacterium Species, M. thermoresistibile, M. fortuitum subsp. acetamidolyticum, M. canariasense, M. brisbanense, and M. novocastrense.</title>
        <authorList>
            <person name="Katahira K."/>
            <person name="Ogura Y."/>
            <person name="Gotoh Y."/>
            <person name="Hayashi T."/>
        </authorList>
    </citation>
    <scope>NUCLEOTIDE SEQUENCE [LARGE SCALE GENOMIC DNA]</scope>
    <source>
        <strain evidence="5">JCM15298</strain>
    </source>
</reference>
<dbReference type="OrthoDB" id="4761684at2"/>
<organism evidence="4 5">
    <name type="scientific">Mycolicibacterium canariasense</name>
    <name type="common">Mycobacterium canariasense</name>
    <dbReference type="NCBI Taxonomy" id="228230"/>
    <lineage>
        <taxon>Bacteria</taxon>
        <taxon>Bacillati</taxon>
        <taxon>Actinomycetota</taxon>
        <taxon>Actinomycetes</taxon>
        <taxon>Mycobacteriales</taxon>
        <taxon>Mycobacteriaceae</taxon>
        <taxon>Mycolicibacterium</taxon>
    </lineage>
</organism>
<sequence length="197" mass="21250">MSFPPPGPPQQFPPHQVSAAYPGMLPPPVQYPKRRRWPLVVAIAAVLAVVAAVAGVAVFAGRQETHQPITAATARPAIQQFLDALADGDEQTIARHTLCGLYDAVKNRDSDLALADMSGDAFRKQYKRVEVTSIDKIVYLSPNQAQVLFSMKGTPAPSGRMPSSSSADGERQAVAQLLAQDNQVLVCSYVQRTDQIN</sequence>
<protein>
    <recommendedName>
        <fullName evidence="3">DUF8174 domain-containing protein</fullName>
    </recommendedName>
</protein>
<proteinExistence type="predicted"/>
<keyword evidence="2" id="KW-0812">Transmembrane</keyword>
<evidence type="ECO:0000313" key="5">
    <source>
        <dbReference type="Proteomes" id="UP000069443"/>
    </source>
</evidence>
<dbReference type="Proteomes" id="UP000069443">
    <property type="component" value="Unassembled WGS sequence"/>
</dbReference>
<feature type="region of interest" description="Disordered" evidence="1">
    <location>
        <begin position="152"/>
        <end position="172"/>
    </location>
</feature>
<name>A0A100W868_MYCCR</name>
<feature type="domain" description="DUF8174" evidence="3">
    <location>
        <begin position="63"/>
        <end position="192"/>
    </location>
</feature>
<evidence type="ECO:0000256" key="1">
    <source>
        <dbReference type="SAM" id="MobiDB-lite"/>
    </source>
</evidence>
<keyword evidence="2" id="KW-0472">Membrane</keyword>
<accession>A0A100W868</accession>
<reference evidence="5" key="2">
    <citation type="submission" date="2016-02" db="EMBL/GenBank/DDBJ databases">
        <title>Draft genome sequence of five rapidly growing Mycobacterium species.</title>
        <authorList>
            <person name="Katahira K."/>
            <person name="Gotou Y."/>
            <person name="Iida K."/>
            <person name="Ogura Y."/>
            <person name="Hayashi T."/>
        </authorList>
    </citation>
    <scope>NUCLEOTIDE SEQUENCE [LARGE SCALE GENOMIC DNA]</scope>
    <source>
        <strain evidence="5">JCM15298</strain>
    </source>
</reference>
<gene>
    <name evidence="4" type="ORF">RMCC_0264</name>
</gene>
<keyword evidence="2" id="KW-1133">Transmembrane helix</keyword>
<dbReference type="EMBL" id="BCSY01000009">
    <property type="protein sequence ID" value="GAS93298.1"/>
    <property type="molecule type" value="Genomic_DNA"/>
</dbReference>
<dbReference type="AlphaFoldDB" id="A0A100W868"/>
<dbReference type="Pfam" id="PF26525">
    <property type="entry name" value="DUF8174"/>
    <property type="match status" value="1"/>
</dbReference>
<feature type="transmembrane region" description="Helical" evidence="2">
    <location>
        <begin position="37"/>
        <end position="60"/>
    </location>
</feature>